<sequence length="301" mass="33549">MAFTMGTPQMTPTEDQFGALAQRVFGGAPNVGQMSAIRRIHFESTTLVISTIREKVTSEGAEKGDATKKIPLAEKKQRREDQLARLNGISMVGQLDPSHALLDLANQMLESGAIMWLAPSKCSKRDDEGAKPVSRHIVTGGDLHAARQDATAVFLNVDDNATVEKVHIGIPSEPDDFVQRAISAGHPRSLEQHLDPQVKNMIHANFVADPSIVAKKRADFFKKYVKRASELAGQEEELRSKMPQHGWLDAKEAERLRGRMIFFESYAFGRLANSTAGNALIHRFKEASFFLEIEFWKPLQW</sequence>
<name>A0A9P1FUF3_9DINO</name>
<dbReference type="EMBL" id="CAMXCT030001145">
    <property type="protein sequence ID" value="CAL4774527.1"/>
    <property type="molecule type" value="Genomic_DNA"/>
</dbReference>
<dbReference type="EMBL" id="CAMXCT010001145">
    <property type="protein sequence ID" value="CAI3987215.1"/>
    <property type="molecule type" value="Genomic_DNA"/>
</dbReference>
<gene>
    <name evidence="1" type="ORF">C1SCF055_LOCUS14506</name>
</gene>
<reference evidence="2" key="2">
    <citation type="submission" date="2024-04" db="EMBL/GenBank/DDBJ databases">
        <authorList>
            <person name="Chen Y."/>
            <person name="Shah S."/>
            <person name="Dougan E. K."/>
            <person name="Thang M."/>
            <person name="Chan C."/>
        </authorList>
    </citation>
    <scope>NUCLEOTIDE SEQUENCE [LARGE SCALE GENOMIC DNA]</scope>
</reference>
<evidence type="ECO:0000313" key="2">
    <source>
        <dbReference type="EMBL" id="CAL1140590.1"/>
    </source>
</evidence>
<dbReference type="AlphaFoldDB" id="A0A9P1FUF3"/>
<dbReference type="EMBL" id="CAMXCT020001145">
    <property type="protein sequence ID" value="CAL1140590.1"/>
    <property type="molecule type" value="Genomic_DNA"/>
</dbReference>
<evidence type="ECO:0000313" key="3">
    <source>
        <dbReference type="Proteomes" id="UP001152797"/>
    </source>
</evidence>
<dbReference type="Proteomes" id="UP001152797">
    <property type="component" value="Unassembled WGS sequence"/>
</dbReference>
<comment type="caution">
    <text evidence="1">The sequence shown here is derived from an EMBL/GenBank/DDBJ whole genome shotgun (WGS) entry which is preliminary data.</text>
</comment>
<dbReference type="OrthoDB" id="417459at2759"/>
<organism evidence="1">
    <name type="scientific">Cladocopium goreaui</name>
    <dbReference type="NCBI Taxonomy" id="2562237"/>
    <lineage>
        <taxon>Eukaryota</taxon>
        <taxon>Sar</taxon>
        <taxon>Alveolata</taxon>
        <taxon>Dinophyceae</taxon>
        <taxon>Suessiales</taxon>
        <taxon>Symbiodiniaceae</taxon>
        <taxon>Cladocopium</taxon>
    </lineage>
</organism>
<keyword evidence="3" id="KW-1185">Reference proteome</keyword>
<reference evidence="1" key="1">
    <citation type="submission" date="2022-10" db="EMBL/GenBank/DDBJ databases">
        <authorList>
            <person name="Chen Y."/>
            <person name="Dougan E. K."/>
            <person name="Chan C."/>
            <person name="Rhodes N."/>
            <person name="Thang M."/>
        </authorList>
    </citation>
    <scope>NUCLEOTIDE SEQUENCE</scope>
</reference>
<evidence type="ECO:0000313" key="1">
    <source>
        <dbReference type="EMBL" id="CAI3987215.1"/>
    </source>
</evidence>
<accession>A0A9P1FUF3</accession>
<proteinExistence type="predicted"/>
<protein>
    <submittedName>
        <fullName evidence="1">Uncharacterized protein</fullName>
    </submittedName>
</protein>